<feature type="domain" description="GP-PDE" evidence="1">
    <location>
        <begin position="1"/>
        <end position="225"/>
    </location>
</feature>
<dbReference type="Pfam" id="PF03009">
    <property type="entry name" value="GDPD"/>
    <property type="match status" value="1"/>
</dbReference>
<dbReference type="PANTHER" id="PTHR46211">
    <property type="entry name" value="GLYCEROPHOSPHORYL DIESTER PHOSPHODIESTERASE"/>
    <property type="match status" value="1"/>
</dbReference>
<accession>A0ABW5AX67</accession>
<proteinExistence type="predicted"/>
<dbReference type="InterPro" id="IPR017946">
    <property type="entry name" value="PLC-like_Pdiesterase_TIM-brl"/>
</dbReference>
<name>A0ABW5AX67_9FLAO</name>
<evidence type="ECO:0000259" key="1">
    <source>
        <dbReference type="PROSITE" id="PS51704"/>
    </source>
</evidence>
<comment type="caution">
    <text evidence="2">The sequence shown here is derived from an EMBL/GenBank/DDBJ whole genome shotgun (WGS) entry which is preliminary data.</text>
</comment>
<protein>
    <submittedName>
        <fullName evidence="2">Glycerophosphodiester phosphodiesterase</fullName>
    </submittedName>
</protein>
<dbReference type="Proteomes" id="UP001597344">
    <property type="component" value="Unassembled WGS sequence"/>
</dbReference>
<dbReference type="PROSITE" id="PS51704">
    <property type="entry name" value="GP_PDE"/>
    <property type="match status" value="1"/>
</dbReference>
<sequence>MKIFGHRGAAGLVAENTLASIAEALIHPIDGIEIDVHCCKSGELVVIHDETLDRTTDGHGKVTDYTLQELKQFKTVEGFFIPTLDEVLRLVDARCTLNIELKGKDTALPTLKIVEEYIEKTDWDYDHFIISSFDHSQLFDVKNSSSKFKVGVLTEENITKALPVAKKLKAFSIHPPILTLTKDEVILAQEYGYKVYVWTVNKEMMIRKLKKWNVDAIITDFPNFA</sequence>
<evidence type="ECO:0000313" key="2">
    <source>
        <dbReference type="EMBL" id="MFD2186780.1"/>
    </source>
</evidence>
<reference evidence="3" key="1">
    <citation type="journal article" date="2019" name="Int. J. Syst. Evol. Microbiol.">
        <title>The Global Catalogue of Microorganisms (GCM) 10K type strain sequencing project: providing services to taxonomists for standard genome sequencing and annotation.</title>
        <authorList>
            <consortium name="The Broad Institute Genomics Platform"/>
            <consortium name="The Broad Institute Genome Sequencing Center for Infectious Disease"/>
            <person name="Wu L."/>
            <person name="Ma J."/>
        </authorList>
    </citation>
    <scope>NUCLEOTIDE SEQUENCE [LARGE SCALE GENOMIC DNA]</scope>
    <source>
        <strain evidence="3">DT92</strain>
    </source>
</reference>
<organism evidence="2 3">
    <name type="scientific">Aquimarina celericrescens</name>
    <dbReference type="NCBI Taxonomy" id="1964542"/>
    <lineage>
        <taxon>Bacteria</taxon>
        <taxon>Pseudomonadati</taxon>
        <taxon>Bacteroidota</taxon>
        <taxon>Flavobacteriia</taxon>
        <taxon>Flavobacteriales</taxon>
        <taxon>Flavobacteriaceae</taxon>
        <taxon>Aquimarina</taxon>
    </lineage>
</organism>
<evidence type="ECO:0000313" key="3">
    <source>
        <dbReference type="Proteomes" id="UP001597344"/>
    </source>
</evidence>
<gene>
    <name evidence="2" type="ORF">ACFSJT_08250</name>
</gene>
<dbReference type="EMBL" id="JBHUHY010000004">
    <property type="protein sequence ID" value="MFD2186780.1"/>
    <property type="molecule type" value="Genomic_DNA"/>
</dbReference>
<dbReference type="PANTHER" id="PTHR46211:SF14">
    <property type="entry name" value="GLYCEROPHOSPHODIESTER PHOSPHODIESTERASE"/>
    <property type="match status" value="1"/>
</dbReference>
<dbReference type="SUPFAM" id="SSF51695">
    <property type="entry name" value="PLC-like phosphodiesterases"/>
    <property type="match status" value="1"/>
</dbReference>
<dbReference type="InterPro" id="IPR030395">
    <property type="entry name" value="GP_PDE_dom"/>
</dbReference>
<dbReference type="Gene3D" id="3.20.20.190">
    <property type="entry name" value="Phosphatidylinositol (PI) phosphodiesterase"/>
    <property type="match status" value="1"/>
</dbReference>
<keyword evidence="3" id="KW-1185">Reference proteome</keyword>
<dbReference type="RefSeq" id="WP_378319777.1">
    <property type="nucleotide sequence ID" value="NZ_JBHUHY010000004.1"/>
</dbReference>